<feature type="compositionally biased region" description="Basic and acidic residues" evidence="1">
    <location>
        <begin position="742"/>
        <end position="765"/>
    </location>
</feature>
<dbReference type="SUPFAM" id="SSF54236">
    <property type="entry name" value="Ubiquitin-like"/>
    <property type="match status" value="1"/>
</dbReference>
<dbReference type="Proteomes" id="UP000001542">
    <property type="component" value="Unassembled WGS sequence"/>
</dbReference>
<feature type="compositionally biased region" description="Basic and acidic residues" evidence="1">
    <location>
        <begin position="711"/>
        <end position="723"/>
    </location>
</feature>
<dbReference type="InterPro" id="IPR015940">
    <property type="entry name" value="UBA"/>
</dbReference>
<feature type="compositionally biased region" description="Polar residues" evidence="1">
    <location>
        <begin position="655"/>
        <end position="671"/>
    </location>
</feature>
<dbReference type="PROSITE" id="PS50053">
    <property type="entry name" value="UBIQUITIN_2"/>
    <property type="match status" value="1"/>
</dbReference>
<protein>
    <recommendedName>
        <fullName evidence="6">UBA/TS-N domain containing protein</fullName>
    </recommendedName>
</protein>
<dbReference type="PROSITE" id="PS50030">
    <property type="entry name" value="UBA"/>
    <property type="match status" value="1"/>
</dbReference>
<dbReference type="InterPro" id="IPR009060">
    <property type="entry name" value="UBA-like_sf"/>
</dbReference>
<feature type="compositionally biased region" description="Basic and acidic residues" evidence="1">
    <location>
        <begin position="194"/>
        <end position="205"/>
    </location>
</feature>
<evidence type="ECO:0008006" key="6">
    <source>
        <dbReference type="Google" id="ProtNLM"/>
    </source>
</evidence>
<feature type="compositionally biased region" description="Low complexity" evidence="1">
    <location>
        <begin position="631"/>
        <end position="647"/>
    </location>
</feature>
<name>A2F108_TRIV3</name>
<organism evidence="4 5">
    <name type="scientific">Trichomonas vaginalis (strain ATCC PRA-98 / G3)</name>
    <dbReference type="NCBI Taxonomy" id="412133"/>
    <lineage>
        <taxon>Eukaryota</taxon>
        <taxon>Metamonada</taxon>
        <taxon>Parabasalia</taxon>
        <taxon>Trichomonadida</taxon>
        <taxon>Trichomonadidae</taxon>
        <taxon>Trichomonas</taxon>
    </lineage>
</organism>
<dbReference type="EMBL" id="DS113568">
    <property type="protein sequence ID" value="EAY01416.1"/>
    <property type="molecule type" value="Genomic_DNA"/>
</dbReference>
<feature type="domain" description="UBA" evidence="2">
    <location>
        <begin position="104"/>
        <end position="147"/>
    </location>
</feature>
<evidence type="ECO:0000313" key="4">
    <source>
        <dbReference type="EMBL" id="EAY01416.1"/>
    </source>
</evidence>
<reference evidence="4" key="1">
    <citation type="submission" date="2006-10" db="EMBL/GenBank/DDBJ databases">
        <authorList>
            <person name="Amadeo P."/>
            <person name="Zhao Q."/>
            <person name="Wortman J."/>
            <person name="Fraser-Liggett C."/>
            <person name="Carlton J."/>
        </authorList>
    </citation>
    <scope>NUCLEOTIDE SEQUENCE</scope>
    <source>
        <strain evidence="4">G3</strain>
    </source>
</reference>
<dbReference type="VEuPathDB" id="TrichDB:TVAG_230200"/>
<dbReference type="RefSeq" id="XP_001330251.1">
    <property type="nucleotide sequence ID" value="XM_001330216.1"/>
</dbReference>
<proteinExistence type="predicted"/>
<accession>A2F108</accession>
<dbReference type="SUPFAM" id="SSF46934">
    <property type="entry name" value="UBA-like"/>
    <property type="match status" value="1"/>
</dbReference>
<dbReference type="VEuPathDB" id="TrichDB:TVAGG3_0324080"/>
<feature type="compositionally biased region" description="Basic residues" evidence="1">
    <location>
        <begin position="699"/>
        <end position="710"/>
    </location>
</feature>
<gene>
    <name evidence="4" type="ORF">TVAG_230200</name>
</gene>
<dbReference type="KEGG" id="tva:4759242"/>
<sequence length="815" mass="92689">MISQDNINDDKTQEQSHSITIRFPNTEYTEMKVPLRNKETVSDVKIMIQKYSKIPVDQIVLRCNTEIIQDSTVISKQYEDKDWDCLFVPEIDEKSKENYYNNNSTENKYSRSVEFLEKLNYSRNSIVNALKSSNGDLNKAIQLLSAKPVSPPVSPENSADEAPTIIDSSSSSPKRITNHRQYIDGSESSEDEQEKSKKSKDEKYNPEQNTNTKPNKQGKLSHKSKRQDSNEKINTQIDEEKKSQLNNRLLLAAQDIISPSNTNTVKTETDENSNDEDILDKATNPPLLQHSSAVKNVSYAIIDVENHKTTDFVQGVITIQKQGAITKTRNFLVNSLYITKPEFSLILKIRQQPGLRDKILNEKSKIIRDLVLLNRLQITFIKLVGLIKGCDCHPEEVFKRISENWEHITTDELKMIIKIREDPSILPPKLQGFNVENDPVDVVDSQFPIGNDIKSKFCAIIDTKNINMNELMKATHKFDQSIAYKTWSGFINDSQYITQHELEEIMEIRKHPETLPEELVQMISVSSGNTQNLIVLDRTEHSAADIVKRIRSANGSADSIYHTVFNDVPRISANELRVILHKRKDEVTTQFDTPEEQNPQPLMKTRKTAKTSYKNIISSENSDSENDSSFKDSPSGSASSGSASSAESDGDAEENVQNQIHITTRRQSAAQAKQLESESSSSDDDDSGNFKDPSFSTKTKTKRGSSKMRTRKSDNAKHKEQQLKRSHTPIKVTSEYSEDEQQESKEQTENKQEQEIAKPHVDYSQKEVEDFTQRLRELVVTKEIAEDLMQRSNNNPGWAMVSFLFEISQKAGKKV</sequence>
<feature type="compositionally biased region" description="Polar residues" evidence="1">
    <location>
        <begin position="166"/>
        <end position="175"/>
    </location>
</feature>
<evidence type="ECO:0000256" key="1">
    <source>
        <dbReference type="SAM" id="MobiDB-lite"/>
    </source>
</evidence>
<keyword evidence="5" id="KW-1185">Reference proteome</keyword>
<evidence type="ECO:0000259" key="2">
    <source>
        <dbReference type="PROSITE" id="PS50030"/>
    </source>
</evidence>
<dbReference type="CDD" id="cd17039">
    <property type="entry name" value="Ubl_ubiquitin_like"/>
    <property type="match status" value="1"/>
</dbReference>
<evidence type="ECO:0000259" key="3">
    <source>
        <dbReference type="PROSITE" id="PS50053"/>
    </source>
</evidence>
<feature type="compositionally biased region" description="Polar residues" evidence="1">
    <location>
        <begin position="206"/>
        <end position="215"/>
    </location>
</feature>
<reference evidence="4" key="2">
    <citation type="journal article" date="2007" name="Science">
        <title>Draft genome sequence of the sexually transmitted pathogen Trichomonas vaginalis.</title>
        <authorList>
            <person name="Carlton J.M."/>
            <person name="Hirt R.P."/>
            <person name="Silva J.C."/>
            <person name="Delcher A.L."/>
            <person name="Schatz M."/>
            <person name="Zhao Q."/>
            <person name="Wortman J.R."/>
            <person name="Bidwell S.L."/>
            <person name="Alsmark U.C.M."/>
            <person name="Besteiro S."/>
            <person name="Sicheritz-Ponten T."/>
            <person name="Noel C.J."/>
            <person name="Dacks J.B."/>
            <person name="Foster P.G."/>
            <person name="Simillion C."/>
            <person name="Van de Peer Y."/>
            <person name="Miranda-Saavedra D."/>
            <person name="Barton G.J."/>
            <person name="Westrop G.D."/>
            <person name="Mueller S."/>
            <person name="Dessi D."/>
            <person name="Fiori P.L."/>
            <person name="Ren Q."/>
            <person name="Paulsen I."/>
            <person name="Zhang H."/>
            <person name="Bastida-Corcuera F.D."/>
            <person name="Simoes-Barbosa A."/>
            <person name="Brown M.T."/>
            <person name="Hayes R.D."/>
            <person name="Mukherjee M."/>
            <person name="Okumura C.Y."/>
            <person name="Schneider R."/>
            <person name="Smith A.J."/>
            <person name="Vanacova S."/>
            <person name="Villalvazo M."/>
            <person name="Haas B.J."/>
            <person name="Pertea M."/>
            <person name="Feldblyum T.V."/>
            <person name="Utterback T.R."/>
            <person name="Shu C.L."/>
            <person name="Osoegawa K."/>
            <person name="de Jong P.J."/>
            <person name="Hrdy I."/>
            <person name="Horvathova L."/>
            <person name="Zubacova Z."/>
            <person name="Dolezal P."/>
            <person name="Malik S.B."/>
            <person name="Logsdon J.M. Jr."/>
            <person name="Henze K."/>
            <person name="Gupta A."/>
            <person name="Wang C.C."/>
            <person name="Dunne R.L."/>
            <person name="Upcroft J.A."/>
            <person name="Upcroft P."/>
            <person name="White O."/>
            <person name="Salzberg S.L."/>
            <person name="Tang P."/>
            <person name="Chiu C.-H."/>
            <person name="Lee Y.-S."/>
            <person name="Embley T.M."/>
            <person name="Coombs G.H."/>
            <person name="Mottram J.C."/>
            <person name="Tachezy J."/>
            <person name="Fraser-Liggett C.M."/>
            <person name="Johnson P.J."/>
        </authorList>
    </citation>
    <scope>NUCLEOTIDE SEQUENCE [LARGE SCALE GENOMIC DNA]</scope>
    <source>
        <strain evidence="4">G3</strain>
    </source>
</reference>
<dbReference type="InterPro" id="IPR000626">
    <property type="entry name" value="Ubiquitin-like_dom"/>
</dbReference>
<dbReference type="AlphaFoldDB" id="A2F108"/>
<feature type="domain" description="Ubiquitin-like" evidence="3">
    <location>
        <begin position="17"/>
        <end position="76"/>
    </location>
</feature>
<feature type="region of interest" description="Disordered" evidence="1">
    <location>
        <begin position="148"/>
        <end position="232"/>
    </location>
</feature>
<dbReference type="Gene3D" id="3.10.20.90">
    <property type="entry name" value="Phosphatidylinositol 3-kinase Catalytic Subunit, Chain A, domain 1"/>
    <property type="match status" value="1"/>
</dbReference>
<feature type="compositionally biased region" description="Polar residues" evidence="1">
    <location>
        <begin position="589"/>
        <end position="600"/>
    </location>
</feature>
<dbReference type="InParanoid" id="A2F108"/>
<feature type="region of interest" description="Disordered" evidence="1">
    <location>
        <begin position="589"/>
        <end position="765"/>
    </location>
</feature>
<evidence type="ECO:0000313" key="5">
    <source>
        <dbReference type="Proteomes" id="UP000001542"/>
    </source>
</evidence>
<dbReference type="InterPro" id="IPR029071">
    <property type="entry name" value="Ubiquitin-like_domsf"/>
</dbReference>